<dbReference type="Proteomes" id="UP000305948">
    <property type="component" value="Unassembled WGS sequence"/>
</dbReference>
<reference evidence="1 2" key="1">
    <citation type="journal article" date="2019" name="Nat. Ecol. Evol.">
        <title>Megaphylogeny resolves global patterns of mushroom evolution.</title>
        <authorList>
            <person name="Varga T."/>
            <person name="Krizsan K."/>
            <person name="Foldi C."/>
            <person name="Dima B."/>
            <person name="Sanchez-Garcia M."/>
            <person name="Sanchez-Ramirez S."/>
            <person name="Szollosi G.J."/>
            <person name="Szarkandi J.G."/>
            <person name="Papp V."/>
            <person name="Albert L."/>
            <person name="Andreopoulos W."/>
            <person name="Angelini C."/>
            <person name="Antonin V."/>
            <person name="Barry K.W."/>
            <person name="Bougher N.L."/>
            <person name="Buchanan P."/>
            <person name="Buyck B."/>
            <person name="Bense V."/>
            <person name="Catcheside P."/>
            <person name="Chovatia M."/>
            <person name="Cooper J."/>
            <person name="Damon W."/>
            <person name="Desjardin D."/>
            <person name="Finy P."/>
            <person name="Geml J."/>
            <person name="Haridas S."/>
            <person name="Hughes K."/>
            <person name="Justo A."/>
            <person name="Karasinski D."/>
            <person name="Kautmanova I."/>
            <person name="Kiss B."/>
            <person name="Kocsube S."/>
            <person name="Kotiranta H."/>
            <person name="LaButti K.M."/>
            <person name="Lechner B.E."/>
            <person name="Liimatainen K."/>
            <person name="Lipzen A."/>
            <person name="Lukacs Z."/>
            <person name="Mihaltcheva S."/>
            <person name="Morgado L.N."/>
            <person name="Niskanen T."/>
            <person name="Noordeloos M.E."/>
            <person name="Ohm R.A."/>
            <person name="Ortiz-Santana B."/>
            <person name="Ovrebo C."/>
            <person name="Racz N."/>
            <person name="Riley R."/>
            <person name="Savchenko A."/>
            <person name="Shiryaev A."/>
            <person name="Soop K."/>
            <person name="Spirin V."/>
            <person name="Szebenyi C."/>
            <person name="Tomsovsky M."/>
            <person name="Tulloss R.E."/>
            <person name="Uehling J."/>
            <person name="Grigoriev I.V."/>
            <person name="Vagvolgyi C."/>
            <person name="Papp T."/>
            <person name="Martin F.M."/>
            <person name="Miettinen O."/>
            <person name="Hibbett D.S."/>
            <person name="Nagy L.G."/>
        </authorList>
    </citation>
    <scope>NUCLEOTIDE SEQUENCE [LARGE SCALE GENOMIC DNA]</scope>
    <source>
        <strain evidence="1 2">OMC1185</strain>
    </source>
</reference>
<dbReference type="AlphaFoldDB" id="A0A5C3N1Q7"/>
<protein>
    <submittedName>
        <fullName evidence="1">Uncharacterized protein</fullName>
    </submittedName>
</protein>
<name>A0A5C3N1Q7_9AGAM</name>
<evidence type="ECO:0000313" key="2">
    <source>
        <dbReference type="Proteomes" id="UP000305948"/>
    </source>
</evidence>
<sequence length="166" mass="18101">MIVVIGLRVLGEIRCVRPRRFGSALSPSECKFLASTLDLNFNPGDILRLGIVYTSLPDFIRVSPFGTSDVRLDDPGARACLGTYLCTSCGMRTGRFRSGMFGRAAKRAPVVSSSSNAQRERCCLISCGYAVLYTRNLSISQSVGYSVNTPRTLRLAIKDDAPKVHC</sequence>
<proteinExistence type="predicted"/>
<dbReference type="EMBL" id="ML213513">
    <property type="protein sequence ID" value="TFK50346.1"/>
    <property type="molecule type" value="Genomic_DNA"/>
</dbReference>
<evidence type="ECO:0000313" key="1">
    <source>
        <dbReference type="EMBL" id="TFK50346.1"/>
    </source>
</evidence>
<accession>A0A5C3N1Q7</accession>
<keyword evidence="2" id="KW-1185">Reference proteome</keyword>
<gene>
    <name evidence="1" type="ORF">OE88DRAFT_242538</name>
</gene>
<organism evidence="1 2">
    <name type="scientific">Heliocybe sulcata</name>
    <dbReference type="NCBI Taxonomy" id="5364"/>
    <lineage>
        <taxon>Eukaryota</taxon>
        <taxon>Fungi</taxon>
        <taxon>Dikarya</taxon>
        <taxon>Basidiomycota</taxon>
        <taxon>Agaricomycotina</taxon>
        <taxon>Agaricomycetes</taxon>
        <taxon>Gloeophyllales</taxon>
        <taxon>Gloeophyllaceae</taxon>
        <taxon>Heliocybe</taxon>
    </lineage>
</organism>